<proteinExistence type="predicted"/>
<gene>
    <name evidence="1" type="ORF">DFR79_10111</name>
</gene>
<evidence type="ECO:0008006" key="3">
    <source>
        <dbReference type="Google" id="ProtNLM"/>
    </source>
</evidence>
<dbReference type="Gene3D" id="1.20.120.330">
    <property type="entry name" value="Nucleotidyltransferases domain 2"/>
    <property type="match status" value="1"/>
</dbReference>
<evidence type="ECO:0000313" key="2">
    <source>
        <dbReference type="Proteomes" id="UP000295064"/>
    </source>
</evidence>
<protein>
    <recommendedName>
        <fullName evidence="3">HEPN domain-containing protein</fullName>
    </recommendedName>
</protein>
<name>A0A4R6M232_9FIRM</name>
<dbReference type="OrthoDB" id="6174209at2"/>
<evidence type="ECO:0000313" key="1">
    <source>
        <dbReference type="EMBL" id="TDO95016.1"/>
    </source>
</evidence>
<comment type="caution">
    <text evidence="1">The sequence shown here is derived from an EMBL/GenBank/DDBJ whole genome shotgun (WGS) entry which is preliminary data.</text>
</comment>
<dbReference type="Proteomes" id="UP000295064">
    <property type="component" value="Unassembled WGS sequence"/>
</dbReference>
<dbReference type="AlphaFoldDB" id="A0A4R6M232"/>
<organism evidence="1 2">
    <name type="scientific">Halanaerobium saccharolyticum</name>
    <dbReference type="NCBI Taxonomy" id="43595"/>
    <lineage>
        <taxon>Bacteria</taxon>
        <taxon>Bacillati</taxon>
        <taxon>Bacillota</taxon>
        <taxon>Clostridia</taxon>
        <taxon>Halanaerobiales</taxon>
        <taxon>Halanaerobiaceae</taxon>
        <taxon>Halanaerobium</taxon>
    </lineage>
</organism>
<dbReference type="EMBL" id="SNWX01000001">
    <property type="protein sequence ID" value="TDO95016.1"/>
    <property type="molecule type" value="Genomic_DNA"/>
</dbReference>
<reference evidence="1 2" key="1">
    <citation type="submission" date="2019-03" db="EMBL/GenBank/DDBJ databases">
        <title>Subsurface microbial communities from deep shales in Ohio and West Virginia, USA.</title>
        <authorList>
            <person name="Wrighton K."/>
        </authorList>
    </citation>
    <scope>NUCLEOTIDE SEQUENCE [LARGE SCALE GENOMIC DNA]</scope>
    <source>
        <strain evidence="1 2">MA284_T2</strain>
    </source>
</reference>
<dbReference type="RefSeq" id="WP_133513460.1">
    <property type="nucleotide sequence ID" value="NZ_SNWX01000001.1"/>
</dbReference>
<accession>A0A4R6M232</accession>
<sequence>MPPEKNFDWQQYIEFAEALSNTSQKNECIMRNIISRSYYGAFCLSREFALKTGWITNEFSGADSHNKVINAFYNSDYITKMELESQNIYQRKRAVGEYLRDLKTYRIDADYKNIYPSSNGRTLERDSEFALKYANTIKNIINDL</sequence>